<dbReference type="InterPro" id="IPR003593">
    <property type="entry name" value="AAA+_ATPase"/>
</dbReference>
<dbReference type="RefSeq" id="WP_311666616.1">
    <property type="nucleotide sequence ID" value="NZ_JAVREO010000005.1"/>
</dbReference>
<dbReference type="Proteomes" id="UP001183410">
    <property type="component" value="Unassembled WGS sequence"/>
</dbReference>
<dbReference type="InterPro" id="IPR039421">
    <property type="entry name" value="Type_1_exporter"/>
</dbReference>
<evidence type="ECO:0000256" key="2">
    <source>
        <dbReference type="ARBA" id="ARBA00022692"/>
    </source>
</evidence>
<evidence type="ECO:0000256" key="3">
    <source>
        <dbReference type="ARBA" id="ARBA00022741"/>
    </source>
</evidence>
<reference evidence="10" key="1">
    <citation type="submission" date="2023-07" db="EMBL/GenBank/DDBJ databases">
        <title>30 novel species of actinomycetes from the DSMZ collection.</title>
        <authorList>
            <person name="Nouioui I."/>
        </authorList>
    </citation>
    <scope>NUCLEOTIDE SEQUENCE [LARGE SCALE GENOMIC DNA]</scope>
    <source>
        <strain evidence="10">DSM 44915</strain>
    </source>
</reference>
<name>A0ABU2JNL6_9ACTN</name>
<keyword evidence="4 9" id="KW-0067">ATP-binding</keyword>
<proteinExistence type="predicted"/>
<dbReference type="InterPro" id="IPR027417">
    <property type="entry name" value="P-loop_NTPase"/>
</dbReference>
<feature type="transmembrane region" description="Helical" evidence="7">
    <location>
        <begin position="21"/>
        <end position="43"/>
    </location>
</feature>
<evidence type="ECO:0000256" key="6">
    <source>
        <dbReference type="ARBA" id="ARBA00023136"/>
    </source>
</evidence>
<keyword evidence="6 7" id="KW-0472">Membrane</keyword>
<keyword evidence="3" id="KW-0547">Nucleotide-binding</keyword>
<feature type="transmembrane region" description="Helical" evidence="7">
    <location>
        <begin position="55"/>
        <end position="76"/>
    </location>
</feature>
<evidence type="ECO:0000313" key="9">
    <source>
        <dbReference type="EMBL" id="MDT0266583.1"/>
    </source>
</evidence>
<accession>A0ABU2JNL6</accession>
<dbReference type="SUPFAM" id="SSF52540">
    <property type="entry name" value="P-loop containing nucleoside triphosphate hydrolases"/>
    <property type="match status" value="1"/>
</dbReference>
<dbReference type="PANTHER" id="PTHR24221:SF646">
    <property type="entry name" value="HAEMOLYSIN SECRETION ATP-BINDING PROTEIN"/>
    <property type="match status" value="1"/>
</dbReference>
<feature type="domain" description="ABC transporter" evidence="8">
    <location>
        <begin position="341"/>
        <end position="590"/>
    </location>
</feature>
<sequence>MSGTWRFWREMLAVSWRRAPVLTVGMFLVEVGLLLPVVGWALALRYTIDAAAGGATGTAVTAAVGAATVCTLNAVLAGLGGYLRYYAVDTVAEQDVRPAIARDIATLEGVEHLERGDFHDRVTVLLGASWGLVASLWSAVGSVFTTLRLLVSLSLLGAVSPWYTALVLFAGVTLWCDRRAHTLVNRAETETAESFRLQRQLFELATAPGPGKELRVADAAAEIARRQRLAWDDAVDGRYRARFWATLWRVAGWSCFALGFLAGLAAVVRQVSTGAASAGDAVLVITVAVALQQGLQATVEQTSQALASGRLIEPYLWLRGHVAAQRVTGDAAPPGVLTEGVVLEDVGYTYPGTERPALAGISVRLPAGSVVAVVGEYGSGKTTLVKLLNRFYRPTTGSIRVDGVDLSALDVGRWRARTSAAYQDFGRYQQTSVAESVGLGDLPRLADRAAVWEAVRAADAEALVGGLPDGLDTRLGTEVDGTGTDLSEGQWQKVALARAAMRRDPLLLVLDEPTASLDAPSEHAVFRRSMATARRLARVAGTVTVVVSHRFSTVTEADLILVLDQGRLVEQGDHRALLARGGRYAELYRVQAAAHSR</sequence>
<evidence type="ECO:0000256" key="7">
    <source>
        <dbReference type="SAM" id="Phobius"/>
    </source>
</evidence>
<protein>
    <submittedName>
        <fullName evidence="9">ABC transporter ATP-binding protein</fullName>
    </submittedName>
</protein>
<dbReference type="Gene3D" id="1.20.1560.10">
    <property type="entry name" value="ABC transporter type 1, transmembrane domain"/>
    <property type="match status" value="1"/>
</dbReference>
<evidence type="ECO:0000313" key="10">
    <source>
        <dbReference type="Proteomes" id="UP001183410"/>
    </source>
</evidence>
<evidence type="ECO:0000256" key="1">
    <source>
        <dbReference type="ARBA" id="ARBA00004651"/>
    </source>
</evidence>
<dbReference type="Pfam" id="PF00005">
    <property type="entry name" value="ABC_tran"/>
    <property type="match status" value="1"/>
</dbReference>
<keyword evidence="5 7" id="KW-1133">Transmembrane helix</keyword>
<comment type="subcellular location">
    <subcellularLocation>
        <location evidence="1">Cell membrane</location>
        <topology evidence="1">Multi-pass membrane protein</topology>
    </subcellularLocation>
</comment>
<dbReference type="SUPFAM" id="SSF90123">
    <property type="entry name" value="ABC transporter transmembrane region"/>
    <property type="match status" value="1"/>
</dbReference>
<dbReference type="EMBL" id="JAVREO010000005">
    <property type="protein sequence ID" value="MDT0266583.1"/>
    <property type="molecule type" value="Genomic_DNA"/>
</dbReference>
<dbReference type="InterPro" id="IPR036640">
    <property type="entry name" value="ABC1_TM_sf"/>
</dbReference>
<dbReference type="PROSITE" id="PS50893">
    <property type="entry name" value="ABC_TRANSPORTER_2"/>
    <property type="match status" value="1"/>
</dbReference>
<keyword evidence="2 7" id="KW-0812">Transmembrane</keyword>
<feature type="transmembrane region" description="Helical" evidence="7">
    <location>
        <begin position="150"/>
        <end position="176"/>
    </location>
</feature>
<organism evidence="9 10">
    <name type="scientific">Streptomyces chisholmiae</name>
    <dbReference type="NCBI Taxonomy" id="3075540"/>
    <lineage>
        <taxon>Bacteria</taxon>
        <taxon>Bacillati</taxon>
        <taxon>Actinomycetota</taxon>
        <taxon>Actinomycetes</taxon>
        <taxon>Kitasatosporales</taxon>
        <taxon>Streptomycetaceae</taxon>
        <taxon>Streptomyces</taxon>
    </lineage>
</organism>
<feature type="transmembrane region" description="Helical" evidence="7">
    <location>
        <begin position="247"/>
        <end position="268"/>
    </location>
</feature>
<dbReference type="SMART" id="SM00382">
    <property type="entry name" value="AAA"/>
    <property type="match status" value="1"/>
</dbReference>
<dbReference type="InterPro" id="IPR003439">
    <property type="entry name" value="ABC_transporter-like_ATP-bd"/>
</dbReference>
<feature type="transmembrane region" description="Helical" evidence="7">
    <location>
        <begin position="122"/>
        <end position="144"/>
    </location>
</feature>
<dbReference type="Gene3D" id="3.40.50.300">
    <property type="entry name" value="P-loop containing nucleotide triphosphate hydrolases"/>
    <property type="match status" value="1"/>
</dbReference>
<evidence type="ECO:0000256" key="4">
    <source>
        <dbReference type="ARBA" id="ARBA00022840"/>
    </source>
</evidence>
<gene>
    <name evidence="9" type="ORF">RM844_09785</name>
</gene>
<keyword evidence="10" id="KW-1185">Reference proteome</keyword>
<evidence type="ECO:0000256" key="5">
    <source>
        <dbReference type="ARBA" id="ARBA00022989"/>
    </source>
</evidence>
<dbReference type="GO" id="GO:0005524">
    <property type="term" value="F:ATP binding"/>
    <property type="evidence" value="ECO:0007669"/>
    <property type="project" value="UniProtKB-KW"/>
</dbReference>
<dbReference type="PANTHER" id="PTHR24221">
    <property type="entry name" value="ATP-BINDING CASSETTE SUB-FAMILY B"/>
    <property type="match status" value="1"/>
</dbReference>
<evidence type="ECO:0000259" key="8">
    <source>
        <dbReference type="PROSITE" id="PS50893"/>
    </source>
</evidence>
<comment type="caution">
    <text evidence="9">The sequence shown here is derived from an EMBL/GenBank/DDBJ whole genome shotgun (WGS) entry which is preliminary data.</text>
</comment>